<dbReference type="EMBL" id="AZBU02000010">
    <property type="protein sequence ID" value="TKR62965.1"/>
    <property type="molecule type" value="Genomic_DNA"/>
</dbReference>
<dbReference type="OrthoDB" id="1431247at2759"/>
<dbReference type="SUPFAM" id="SSF49764">
    <property type="entry name" value="HSP20-like chaperones"/>
    <property type="match status" value="1"/>
</dbReference>
<organism evidence="4 5">
    <name type="scientific">Steinernema carpocapsae</name>
    <name type="common">Entomopathogenic nematode</name>
    <dbReference type="NCBI Taxonomy" id="34508"/>
    <lineage>
        <taxon>Eukaryota</taxon>
        <taxon>Metazoa</taxon>
        <taxon>Ecdysozoa</taxon>
        <taxon>Nematoda</taxon>
        <taxon>Chromadorea</taxon>
        <taxon>Rhabditida</taxon>
        <taxon>Tylenchina</taxon>
        <taxon>Panagrolaimomorpha</taxon>
        <taxon>Strongyloidoidea</taxon>
        <taxon>Steinernematidae</taxon>
        <taxon>Steinernema</taxon>
    </lineage>
</organism>
<dbReference type="GO" id="GO:0042026">
    <property type="term" value="P:protein refolding"/>
    <property type="evidence" value="ECO:0007669"/>
    <property type="project" value="TreeGrafter"/>
</dbReference>
<dbReference type="GO" id="GO:0036498">
    <property type="term" value="P:IRE1-mediated unfolded protein response"/>
    <property type="evidence" value="ECO:0007669"/>
    <property type="project" value="TreeGrafter"/>
</dbReference>
<dbReference type="STRING" id="34508.A0A4V6XVQ0"/>
<dbReference type="AlphaFoldDB" id="A0A4V6XVQ0"/>
<evidence type="ECO:0000259" key="3">
    <source>
        <dbReference type="PROSITE" id="PS01031"/>
    </source>
</evidence>
<evidence type="ECO:0000256" key="1">
    <source>
        <dbReference type="PROSITE-ProRule" id="PRU00285"/>
    </source>
</evidence>
<feature type="domain" description="SHSP" evidence="3">
    <location>
        <begin position="26"/>
        <end position="134"/>
    </location>
</feature>
<dbReference type="GO" id="GO:0051082">
    <property type="term" value="F:unfolded protein binding"/>
    <property type="evidence" value="ECO:0007669"/>
    <property type="project" value="TreeGrafter"/>
</dbReference>
<reference evidence="4 5" key="1">
    <citation type="journal article" date="2015" name="Genome Biol.">
        <title>Comparative genomics of Steinernema reveals deeply conserved gene regulatory networks.</title>
        <authorList>
            <person name="Dillman A.R."/>
            <person name="Macchietto M."/>
            <person name="Porter C.F."/>
            <person name="Rogers A."/>
            <person name="Williams B."/>
            <person name="Antoshechkin I."/>
            <person name="Lee M.M."/>
            <person name="Goodwin Z."/>
            <person name="Lu X."/>
            <person name="Lewis E.E."/>
            <person name="Goodrich-Blair H."/>
            <person name="Stock S.P."/>
            <person name="Adams B.J."/>
            <person name="Sternberg P.W."/>
            <person name="Mortazavi A."/>
        </authorList>
    </citation>
    <scope>NUCLEOTIDE SEQUENCE [LARGE SCALE GENOMIC DNA]</scope>
    <source>
        <strain evidence="4 5">ALL</strain>
    </source>
</reference>
<dbReference type="Gene3D" id="2.60.40.790">
    <property type="match status" value="1"/>
</dbReference>
<accession>A0A4V6XVQ0</accession>
<comment type="caution">
    <text evidence="4">The sequence shown here is derived from an EMBL/GenBank/DDBJ whole genome shotgun (WGS) entry which is preliminary data.</text>
</comment>
<protein>
    <recommendedName>
        <fullName evidence="3">SHSP domain-containing protein</fullName>
    </recommendedName>
</protein>
<dbReference type="CDD" id="cd06526">
    <property type="entry name" value="metazoan_ACD"/>
    <property type="match status" value="1"/>
</dbReference>
<dbReference type="GO" id="GO:0005634">
    <property type="term" value="C:nucleus"/>
    <property type="evidence" value="ECO:0007669"/>
    <property type="project" value="TreeGrafter"/>
</dbReference>
<dbReference type="InterPro" id="IPR002068">
    <property type="entry name" value="A-crystallin/Hsp20_dom"/>
</dbReference>
<reference evidence="4 5" key="2">
    <citation type="journal article" date="2019" name="G3 (Bethesda)">
        <title>Hybrid Assembly of the Genome of the Entomopathogenic Nematode Steinernema carpocapsae Identifies the X-Chromosome.</title>
        <authorList>
            <person name="Serra L."/>
            <person name="Macchietto M."/>
            <person name="Macias-Munoz A."/>
            <person name="McGill C.J."/>
            <person name="Rodriguez I.M."/>
            <person name="Rodriguez B."/>
            <person name="Murad R."/>
            <person name="Mortazavi A."/>
        </authorList>
    </citation>
    <scope>NUCLEOTIDE SEQUENCE [LARGE SCALE GENOMIC DNA]</scope>
    <source>
        <strain evidence="4 5">ALL</strain>
    </source>
</reference>
<evidence type="ECO:0000313" key="5">
    <source>
        <dbReference type="Proteomes" id="UP000298663"/>
    </source>
</evidence>
<proteinExistence type="inferred from homology"/>
<sequence>MSLIPFDNFFSAVPFGYHHLRRHPFSELFETMESMKVSRKDGKLSLAFDTAAYKPEELQVHVENGSIVVEGKHSSETEHGIVERQYVQKFRIPTDVNQETIDCSMDNRGNLIVTAQLKKQEAVEGRRHIPIGMAPANKK</sequence>
<dbReference type="PANTHER" id="PTHR45640">
    <property type="entry name" value="HEAT SHOCK PROTEIN HSP-12.2-RELATED"/>
    <property type="match status" value="1"/>
</dbReference>
<dbReference type="PROSITE" id="PS01031">
    <property type="entry name" value="SHSP"/>
    <property type="match status" value="1"/>
</dbReference>
<dbReference type="PRINTS" id="PR00299">
    <property type="entry name" value="ACRYSTALLIN"/>
</dbReference>
<keyword evidence="5" id="KW-1185">Reference proteome</keyword>
<gene>
    <name evidence="4" type="ORF">L596_026859</name>
</gene>
<evidence type="ECO:0000256" key="2">
    <source>
        <dbReference type="RuleBase" id="RU003616"/>
    </source>
</evidence>
<dbReference type="Proteomes" id="UP000298663">
    <property type="component" value="Unassembled WGS sequence"/>
</dbReference>
<dbReference type="PANTHER" id="PTHR45640:SF29">
    <property type="entry name" value="SHSP DOMAIN-CONTAINING PROTEIN"/>
    <property type="match status" value="1"/>
</dbReference>
<name>A0A4V6XVQ0_STECR</name>
<dbReference type="InterPro" id="IPR008978">
    <property type="entry name" value="HSP20-like_chaperone"/>
</dbReference>
<dbReference type="GO" id="GO:0009408">
    <property type="term" value="P:response to heat"/>
    <property type="evidence" value="ECO:0007669"/>
    <property type="project" value="TreeGrafter"/>
</dbReference>
<comment type="similarity">
    <text evidence="1 2">Belongs to the small heat shock protein (HSP20) family.</text>
</comment>
<evidence type="ECO:0000313" key="4">
    <source>
        <dbReference type="EMBL" id="TKR62965.1"/>
    </source>
</evidence>
<dbReference type="InterPro" id="IPR001436">
    <property type="entry name" value="Alpha-crystallin/sHSP_animal"/>
</dbReference>
<dbReference type="Pfam" id="PF00011">
    <property type="entry name" value="HSP20"/>
    <property type="match status" value="1"/>
</dbReference>
<dbReference type="GO" id="GO:0005737">
    <property type="term" value="C:cytoplasm"/>
    <property type="evidence" value="ECO:0007669"/>
    <property type="project" value="TreeGrafter"/>
</dbReference>